<dbReference type="EMBL" id="JAVIIP010000001">
    <property type="protein sequence ID" value="MDX8536376.1"/>
    <property type="molecule type" value="Genomic_DNA"/>
</dbReference>
<evidence type="ECO:0000259" key="2">
    <source>
        <dbReference type="Pfam" id="PF02120"/>
    </source>
</evidence>
<sequence length="464" mass="47497">MTTSLGQALPGLVPPHAASRSGAPAAKGEDTSFGDLLRGAEKQSAQDNGQPAETGSPDARWNRRALASPGKTQPEGDAPAKAAAPKSALGKAVKDEADTDADKASADADPAAQTANAGPLKDSLPLLMALSDIGRFQPSARADGDDAAPNGSEPALDRQPQSSRRLLSTLKESDQTSDPDSNDAGAFSRSERASNAEAFPGKLRQPEAISAVFKDLPRRDGGATTPPDDQTPADVSAAPAKRPASSSKTLEAIRLATPSEQGKQASSAARIDIVAEQSFPAPAQNPLNQTASALVDALASDNGLPQAFSTPSAGSQPPGSVAVPTHILKIELHPAELGMVTASLRLSGEQLSIELKPETHDAHRRLAADSEAIVKSLRGLGFDVDKVTVLQPSIATPAAARVDANSSLPMSPGREQSAFQPGNSSGNNAGSGGQQPGRNNSNDTPDSGRAASPARERTGDGMFI</sequence>
<keyword evidence="3" id="KW-0282">Flagellum</keyword>
<accession>A0ABU5AGH2</accession>
<feature type="region of interest" description="Disordered" evidence="1">
    <location>
        <begin position="404"/>
        <end position="464"/>
    </location>
</feature>
<keyword evidence="3" id="KW-0966">Cell projection</keyword>
<feature type="compositionally biased region" description="Low complexity" evidence="1">
    <location>
        <begin position="79"/>
        <end position="91"/>
    </location>
</feature>
<feature type="domain" description="Flagellar hook-length control protein-like C-terminal" evidence="2">
    <location>
        <begin position="328"/>
        <end position="390"/>
    </location>
</feature>
<feature type="compositionally biased region" description="Basic and acidic residues" evidence="1">
    <location>
        <begin position="454"/>
        <end position="464"/>
    </location>
</feature>
<feature type="compositionally biased region" description="Low complexity" evidence="1">
    <location>
        <begin position="236"/>
        <end position="248"/>
    </location>
</feature>
<gene>
    <name evidence="3" type="ORF">RFM23_01930</name>
</gene>
<dbReference type="Gene3D" id="3.30.750.140">
    <property type="match status" value="1"/>
</dbReference>
<feature type="compositionally biased region" description="Polar residues" evidence="1">
    <location>
        <begin position="258"/>
        <end position="267"/>
    </location>
</feature>
<reference evidence="3 4" key="1">
    <citation type="submission" date="2023-08" db="EMBL/GenBank/DDBJ databases">
        <title>Implementing the SeqCode for naming new Mesorhizobium species isolated from Vachellia karroo root nodules.</title>
        <authorList>
            <person name="Van Lill M."/>
        </authorList>
    </citation>
    <scope>NUCLEOTIDE SEQUENCE [LARGE SCALE GENOMIC DNA]</scope>
    <source>
        <strain evidence="3 4">VK4B</strain>
    </source>
</reference>
<dbReference type="Pfam" id="PF02120">
    <property type="entry name" value="Flg_hook"/>
    <property type="match status" value="1"/>
</dbReference>
<feature type="compositionally biased region" description="Polar residues" evidence="1">
    <location>
        <begin position="43"/>
        <end position="53"/>
    </location>
</feature>
<dbReference type="Proteomes" id="UP001276564">
    <property type="component" value="Unassembled WGS sequence"/>
</dbReference>
<evidence type="ECO:0000256" key="1">
    <source>
        <dbReference type="SAM" id="MobiDB-lite"/>
    </source>
</evidence>
<keyword evidence="4" id="KW-1185">Reference proteome</keyword>
<evidence type="ECO:0000313" key="4">
    <source>
        <dbReference type="Proteomes" id="UP001276564"/>
    </source>
</evidence>
<evidence type="ECO:0000313" key="3">
    <source>
        <dbReference type="EMBL" id="MDX8536376.1"/>
    </source>
</evidence>
<feature type="region of interest" description="Disordered" evidence="1">
    <location>
        <begin position="1"/>
        <end position="122"/>
    </location>
</feature>
<keyword evidence="3" id="KW-0969">Cilium</keyword>
<dbReference type="InterPro" id="IPR021136">
    <property type="entry name" value="Flagellar_hook_control-like_C"/>
</dbReference>
<organism evidence="3 4">
    <name type="scientific">Mesorhizobium abyssinicae</name>
    <dbReference type="NCBI Taxonomy" id="1209958"/>
    <lineage>
        <taxon>Bacteria</taxon>
        <taxon>Pseudomonadati</taxon>
        <taxon>Pseudomonadota</taxon>
        <taxon>Alphaproteobacteria</taxon>
        <taxon>Hyphomicrobiales</taxon>
        <taxon>Phyllobacteriaceae</taxon>
        <taxon>Mesorhizobium</taxon>
    </lineage>
</organism>
<feature type="compositionally biased region" description="Low complexity" evidence="1">
    <location>
        <begin position="107"/>
        <end position="117"/>
    </location>
</feature>
<protein>
    <submittedName>
        <fullName evidence="3">Flagellar hook-length control protein FliK</fullName>
    </submittedName>
</protein>
<dbReference type="InterPro" id="IPR038610">
    <property type="entry name" value="FliK-like_C_sf"/>
</dbReference>
<name>A0ABU5AGH2_9HYPH</name>
<feature type="region of interest" description="Disordered" evidence="1">
    <location>
        <begin position="137"/>
        <end position="268"/>
    </location>
</feature>
<feature type="compositionally biased region" description="Basic and acidic residues" evidence="1">
    <location>
        <begin position="92"/>
        <end position="106"/>
    </location>
</feature>
<comment type="caution">
    <text evidence="3">The sequence shown here is derived from an EMBL/GenBank/DDBJ whole genome shotgun (WGS) entry which is preliminary data.</text>
</comment>
<dbReference type="RefSeq" id="WP_320319530.1">
    <property type="nucleotide sequence ID" value="NZ_JAVIIP010000001.1"/>
</dbReference>
<proteinExistence type="predicted"/>